<dbReference type="AlphaFoldDB" id="A0AAU8HE51"/>
<evidence type="ECO:0000313" key="5">
    <source>
        <dbReference type="EMBL" id="XCH74783.1"/>
    </source>
</evidence>
<dbReference type="EMBL" id="CP159342">
    <property type="protein sequence ID" value="XCH74783.1"/>
    <property type="molecule type" value="Genomic_DNA"/>
</dbReference>
<reference evidence="5" key="2">
    <citation type="submission" date="2024-06" db="EMBL/GenBank/DDBJ databases">
        <title>Micromonospora mangrovi CCTCC AA 2012012 genome sequences.</title>
        <authorList>
            <person name="Gao J."/>
        </authorList>
    </citation>
    <scope>NUCLEOTIDE SEQUENCE</scope>
    <source>
        <strain evidence="5">CCTCC AA 2012012</strain>
    </source>
</reference>
<dbReference type="Pfam" id="PF18181">
    <property type="entry name" value="SLATT_1"/>
    <property type="match status" value="1"/>
</dbReference>
<dbReference type="Pfam" id="PF18184">
    <property type="entry name" value="SLATT_3"/>
    <property type="match status" value="1"/>
</dbReference>
<evidence type="ECO:0000259" key="3">
    <source>
        <dbReference type="Pfam" id="PF18184"/>
    </source>
</evidence>
<evidence type="ECO:0000313" key="4">
    <source>
        <dbReference type="EMBL" id="XBP94084.1"/>
    </source>
</evidence>
<feature type="transmembrane region" description="Helical" evidence="1">
    <location>
        <begin position="28"/>
        <end position="47"/>
    </location>
</feature>
<dbReference type="NCBIfam" id="NF033634">
    <property type="entry name" value="SLATT_1"/>
    <property type="match status" value="1"/>
</dbReference>
<evidence type="ECO:0000256" key="1">
    <source>
        <dbReference type="SAM" id="Phobius"/>
    </source>
</evidence>
<keyword evidence="1" id="KW-0812">Transmembrane</keyword>
<organism evidence="5">
    <name type="scientific">Micromonospora sp. CCTCC AA 2012012</name>
    <dbReference type="NCBI Taxonomy" id="3111921"/>
    <lineage>
        <taxon>Bacteria</taxon>
        <taxon>Bacillati</taxon>
        <taxon>Actinomycetota</taxon>
        <taxon>Actinomycetes</taxon>
        <taxon>Micromonosporales</taxon>
        <taxon>Micromonosporaceae</taxon>
        <taxon>Micromonospora</taxon>
    </lineage>
</organism>
<feature type="transmembrane region" description="Helical" evidence="1">
    <location>
        <begin position="192"/>
        <end position="211"/>
    </location>
</feature>
<protein>
    <submittedName>
        <fullName evidence="5">DUF4231 domain-containing protein</fullName>
    </submittedName>
</protein>
<dbReference type="EMBL" id="CP157762">
    <property type="protein sequence ID" value="XBP94084.1"/>
    <property type="molecule type" value="Genomic_DNA"/>
</dbReference>
<sequence>MPVEGNFPSLLDDAEVASKKGQASFTRLTAAGLLAAIVAAMGGATNIDLEAGRHHFDLGGMAASLAFLAGIGVAIYLLVTKPERGWYEGRAAAESIKTLCWQYSVGGGIFALPGPQGAAELLLSRLREVVGSMKAIELGAITAGSQITDEMELLRRQPLAVRRATYLTERLDGQIKWYSDKAFYNQARVRRWFALAIFLQLLGVLLGMFKAFGVAEIDMLGIAAAIVAGISAWIQTKDHQNLAESYALTAREVSLVRTLGEAADLGDELPWSRFVDDAEQAISREHTSWLARRGGQRP</sequence>
<keyword evidence="1" id="KW-1133">Transmembrane helix</keyword>
<accession>A0AAU8HE51</accession>
<gene>
    <name evidence="5" type="ORF">ABUL08_01335</name>
    <name evidence="4" type="ORF">VK199_01330</name>
</gene>
<name>A0AAU8HE51_9ACTN</name>
<dbReference type="NCBIfam" id="NF033610">
    <property type="entry name" value="SLATT_3"/>
    <property type="match status" value="1"/>
</dbReference>
<evidence type="ECO:0000259" key="2">
    <source>
        <dbReference type="Pfam" id="PF18181"/>
    </source>
</evidence>
<keyword evidence="1" id="KW-0472">Membrane</keyword>
<feature type="transmembrane region" description="Helical" evidence="1">
    <location>
        <begin position="59"/>
        <end position="79"/>
    </location>
</feature>
<proteinExistence type="predicted"/>
<feature type="domain" description="SMODS and SLOG-associating 2TM effector" evidence="2">
    <location>
        <begin position="166"/>
        <end position="289"/>
    </location>
</feature>
<dbReference type="RefSeq" id="WP_350933784.1">
    <property type="nucleotide sequence ID" value="NZ_CP157762.1"/>
</dbReference>
<dbReference type="InterPro" id="IPR040884">
    <property type="entry name" value="SLATT_1"/>
</dbReference>
<dbReference type="InterPro" id="IPR041116">
    <property type="entry name" value="SLATT_3"/>
</dbReference>
<reference evidence="4" key="1">
    <citation type="submission" date="2024-01" db="EMBL/GenBank/DDBJ databases">
        <title>The genome sequence of Micromonospora mangrovi CCTCC AA 2012012.</title>
        <authorList>
            <person name="Gao J."/>
        </authorList>
    </citation>
    <scope>NUCLEOTIDE SEQUENCE</scope>
    <source>
        <strain evidence="4">CCTCC AA 2012012</strain>
    </source>
</reference>
<feature type="domain" description="SMODS and SLOG-associating 2TM effector" evidence="3">
    <location>
        <begin position="8"/>
        <end position="163"/>
    </location>
</feature>